<sequence>MPLSLYYYPQQNRSILISVTCQTLVTEHIINFAYSVSTYPHIFAR</sequence>
<dbReference type="EMBL" id="GBRH01170750">
    <property type="protein sequence ID" value="JAE27146.1"/>
    <property type="molecule type" value="Transcribed_RNA"/>
</dbReference>
<reference evidence="1" key="1">
    <citation type="submission" date="2014-09" db="EMBL/GenBank/DDBJ databases">
        <authorList>
            <person name="Magalhaes I.L.F."/>
            <person name="Oliveira U."/>
            <person name="Santos F.R."/>
            <person name="Vidigal T.H.D.A."/>
            <person name="Brescovit A.D."/>
            <person name="Santos A.J."/>
        </authorList>
    </citation>
    <scope>NUCLEOTIDE SEQUENCE</scope>
    <source>
        <tissue evidence="1">Shoot tissue taken approximately 20 cm above the soil surface</tissue>
    </source>
</reference>
<name>A0A0A9S235_ARUDO</name>
<dbReference type="AlphaFoldDB" id="A0A0A9S235"/>
<accession>A0A0A9S235</accession>
<protein>
    <submittedName>
        <fullName evidence="1">Uncharacterized protein</fullName>
    </submittedName>
</protein>
<evidence type="ECO:0000313" key="1">
    <source>
        <dbReference type="EMBL" id="JAE27146.1"/>
    </source>
</evidence>
<reference evidence="1" key="2">
    <citation type="journal article" date="2015" name="Data Brief">
        <title>Shoot transcriptome of the giant reed, Arundo donax.</title>
        <authorList>
            <person name="Barrero R.A."/>
            <person name="Guerrero F.D."/>
            <person name="Moolhuijzen P."/>
            <person name="Goolsby J.A."/>
            <person name="Tidwell J."/>
            <person name="Bellgard S.E."/>
            <person name="Bellgard M.I."/>
        </authorList>
    </citation>
    <scope>NUCLEOTIDE SEQUENCE</scope>
    <source>
        <tissue evidence="1">Shoot tissue taken approximately 20 cm above the soil surface</tissue>
    </source>
</reference>
<organism evidence="1">
    <name type="scientific">Arundo donax</name>
    <name type="common">Giant reed</name>
    <name type="synonym">Donax arundinaceus</name>
    <dbReference type="NCBI Taxonomy" id="35708"/>
    <lineage>
        <taxon>Eukaryota</taxon>
        <taxon>Viridiplantae</taxon>
        <taxon>Streptophyta</taxon>
        <taxon>Embryophyta</taxon>
        <taxon>Tracheophyta</taxon>
        <taxon>Spermatophyta</taxon>
        <taxon>Magnoliopsida</taxon>
        <taxon>Liliopsida</taxon>
        <taxon>Poales</taxon>
        <taxon>Poaceae</taxon>
        <taxon>PACMAD clade</taxon>
        <taxon>Arundinoideae</taxon>
        <taxon>Arundineae</taxon>
        <taxon>Arundo</taxon>
    </lineage>
</organism>
<proteinExistence type="predicted"/>